<dbReference type="InterPro" id="IPR029787">
    <property type="entry name" value="Nucleotide_cyclase"/>
</dbReference>
<dbReference type="RefSeq" id="WP_078483475.1">
    <property type="nucleotide sequence ID" value="NZ_MPRL01000024.1"/>
</dbReference>
<dbReference type="FunFam" id="3.30.70.270:FF:000001">
    <property type="entry name" value="Diguanylate cyclase domain protein"/>
    <property type="match status" value="1"/>
</dbReference>
<evidence type="ECO:0000256" key="3">
    <source>
        <dbReference type="ARBA" id="ARBA00034247"/>
    </source>
</evidence>
<name>A0A1T2L5Y2_9GAMM</name>
<dbReference type="GO" id="GO:0005886">
    <property type="term" value="C:plasma membrane"/>
    <property type="evidence" value="ECO:0007669"/>
    <property type="project" value="TreeGrafter"/>
</dbReference>
<dbReference type="NCBIfam" id="TIGR00254">
    <property type="entry name" value="GGDEF"/>
    <property type="match status" value="1"/>
</dbReference>
<evidence type="ECO:0000256" key="1">
    <source>
        <dbReference type="ARBA" id="ARBA00001946"/>
    </source>
</evidence>
<dbReference type="Pfam" id="PF13682">
    <property type="entry name" value="CZB"/>
    <property type="match status" value="1"/>
</dbReference>
<dbReference type="PANTHER" id="PTHR45138:SF9">
    <property type="entry name" value="DIGUANYLATE CYCLASE DGCM-RELATED"/>
    <property type="match status" value="1"/>
</dbReference>
<dbReference type="Gene3D" id="3.30.70.270">
    <property type="match status" value="1"/>
</dbReference>
<comment type="cofactor">
    <cofactor evidence="1">
        <name>Mg(2+)</name>
        <dbReference type="ChEBI" id="CHEBI:18420"/>
    </cofactor>
</comment>
<dbReference type="InterPro" id="IPR025991">
    <property type="entry name" value="Chemoreceptor_zinc-bind_dom"/>
</dbReference>
<organism evidence="6 7">
    <name type="scientific">Solemya pervernicosa gill symbiont</name>
    <dbReference type="NCBI Taxonomy" id="642797"/>
    <lineage>
        <taxon>Bacteria</taxon>
        <taxon>Pseudomonadati</taxon>
        <taxon>Pseudomonadota</taxon>
        <taxon>Gammaproteobacteria</taxon>
        <taxon>sulfur-oxidizing symbionts</taxon>
    </lineage>
</organism>
<dbReference type="GO" id="GO:1902201">
    <property type="term" value="P:negative regulation of bacterial-type flagellum-dependent cell motility"/>
    <property type="evidence" value="ECO:0007669"/>
    <property type="project" value="TreeGrafter"/>
</dbReference>
<dbReference type="EC" id="2.7.7.65" evidence="2"/>
<dbReference type="InterPro" id="IPR050469">
    <property type="entry name" value="Diguanylate_Cyclase"/>
</dbReference>
<dbReference type="GO" id="GO:0043709">
    <property type="term" value="P:cell adhesion involved in single-species biofilm formation"/>
    <property type="evidence" value="ECO:0007669"/>
    <property type="project" value="TreeGrafter"/>
</dbReference>
<dbReference type="OrthoDB" id="5620448at2"/>
<dbReference type="PANTHER" id="PTHR45138">
    <property type="entry name" value="REGULATORY COMPONENTS OF SENSORY TRANSDUCTION SYSTEM"/>
    <property type="match status" value="1"/>
</dbReference>
<evidence type="ECO:0000259" key="5">
    <source>
        <dbReference type="PROSITE" id="PS50887"/>
    </source>
</evidence>
<dbReference type="InterPro" id="IPR043128">
    <property type="entry name" value="Rev_trsase/Diguanyl_cyclase"/>
</dbReference>
<dbReference type="GO" id="GO:0052621">
    <property type="term" value="F:diguanylate cyclase activity"/>
    <property type="evidence" value="ECO:0007669"/>
    <property type="project" value="UniProtKB-EC"/>
</dbReference>
<dbReference type="AlphaFoldDB" id="A0A1T2L5Y2"/>
<proteinExistence type="predicted"/>
<dbReference type="Gene3D" id="1.20.120.30">
    <property type="entry name" value="Aspartate receptor, ligand-binding domain"/>
    <property type="match status" value="1"/>
</dbReference>
<dbReference type="PROSITE" id="PS50887">
    <property type="entry name" value="GGDEF"/>
    <property type="match status" value="1"/>
</dbReference>
<feature type="domain" description="GGDEF" evidence="5">
    <location>
        <begin position="161"/>
        <end position="294"/>
    </location>
</feature>
<dbReference type="SUPFAM" id="SSF55073">
    <property type="entry name" value="Nucleotide cyclase"/>
    <property type="match status" value="1"/>
</dbReference>
<comment type="caution">
    <text evidence="6">The sequence shown here is derived from an EMBL/GenBank/DDBJ whole genome shotgun (WGS) entry which is preliminary data.</text>
</comment>
<sequence length="297" mass="34496">MFKMNREILESTLRELDQATYNHDRWYKELIRSLTCHLTHDERDMAEESFKQCRFGQWYYSISNEELLKHPTFISIGSEHLQMHKLATRLLLAGFNNEPTSPMEYDNFANALDRLRLNIETLKHEIEETLYNRDPLTGARNRVSMLSELRQILEMVKRNAQNATISIMDIDHFKQINDRYGHPVGDAVLKSLAEYVMEHIRPYDVVYRYGGEEFLICMNNTELTTASVIVDRLREGLSQHIAVHIGSEAITLSASFGIARLEPHNEIETAIKNADEALYHAKHAGRNRVEVYQEEGV</sequence>
<evidence type="ECO:0000313" key="7">
    <source>
        <dbReference type="Proteomes" id="UP000191110"/>
    </source>
</evidence>
<dbReference type="EMBL" id="MPRL01000024">
    <property type="protein sequence ID" value="OOZ40491.1"/>
    <property type="molecule type" value="Genomic_DNA"/>
</dbReference>
<comment type="catalytic activity">
    <reaction evidence="3">
        <text>2 GTP = 3',3'-c-di-GMP + 2 diphosphate</text>
        <dbReference type="Rhea" id="RHEA:24898"/>
        <dbReference type="ChEBI" id="CHEBI:33019"/>
        <dbReference type="ChEBI" id="CHEBI:37565"/>
        <dbReference type="ChEBI" id="CHEBI:58805"/>
        <dbReference type="EC" id="2.7.7.65"/>
    </reaction>
</comment>
<keyword evidence="4" id="KW-0175">Coiled coil</keyword>
<evidence type="ECO:0000256" key="4">
    <source>
        <dbReference type="SAM" id="Coils"/>
    </source>
</evidence>
<dbReference type="Proteomes" id="UP000191110">
    <property type="component" value="Unassembled WGS sequence"/>
</dbReference>
<dbReference type="InterPro" id="IPR000160">
    <property type="entry name" value="GGDEF_dom"/>
</dbReference>
<evidence type="ECO:0000313" key="6">
    <source>
        <dbReference type="EMBL" id="OOZ40491.1"/>
    </source>
</evidence>
<keyword evidence="7" id="KW-1185">Reference proteome</keyword>
<dbReference type="CDD" id="cd01949">
    <property type="entry name" value="GGDEF"/>
    <property type="match status" value="1"/>
</dbReference>
<gene>
    <name evidence="6" type="ORF">BOW53_07525</name>
</gene>
<reference evidence="6 7" key="1">
    <citation type="submission" date="2016-11" db="EMBL/GenBank/DDBJ databases">
        <title>Mixed transmission modes and dynamic genome evolution in an obligate animal-bacterial symbiosis.</title>
        <authorList>
            <person name="Russell S.L."/>
            <person name="Corbett-Detig R.B."/>
            <person name="Cavanaugh C.M."/>
        </authorList>
    </citation>
    <scope>NUCLEOTIDE SEQUENCE [LARGE SCALE GENOMIC DNA]</scope>
    <source>
        <strain evidence="6">Sveles-Q1</strain>
    </source>
</reference>
<evidence type="ECO:0000256" key="2">
    <source>
        <dbReference type="ARBA" id="ARBA00012528"/>
    </source>
</evidence>
<dbReference type="Pfam" id="PF00990">
    <property type="entry name" value="GGDEF"/>
    <property type="match status" value="1"/>
</dbReference>
<accession>A0A1T2L5Y2</accession>
<protein>
    <recommendedName>
        <fullName evidence="2">diguanylate cyclase</fullName>
        <ecNumber evidence="2">2.7.7.65</ecNumber>
    </recommendedName>
</protein>
<dbReference type="SMART" id="SM00267">
    <property type="entry name" value="GGDEF"/>
    <property type="match status" value="1"/>
</dbReference>
<dbReference type="NCBIfam" id="NF007380">
    <property type="entry name" value="PRK09894.1"/>
    <property type="match status" value="1"/>
</dbReference>
<feature type="coiled-coil region" evidence="4">
    <location>
        <begin position="105"/>
        <end position="132"/>
    </location>
</feature>